<dbReference type="InterPro" id="IPR029069">
    <property type="entry name" value="HotDog_dom_sf"/>
</dbReference>
<evidence type="ECO:0000256" key="3">
    <source>
        <dbReference type="PROSITE-ProRule" id="PRU01106"/>
    </source>
</evidence>
<dbReference type="PANTHER" id="PTHR11049:SF16">
    <property type="entry name" value="PROTEIN VDLD"/>
    <property type="match status" value="1"/>
</dbReference>
<dbReference type="InterPro" id="IPR033120">
    <property type="entry name" value="HOTDOG_ACOT"/>
</dbReference>
<dbReference type="PROSITE" id="PS51770">
    <property type="entry name" value="HOTDOG_ACOT"/>
    <property type="match status" value="1"/>
</dbReference>
<evidence type="ECO:0000256" key="4">
    <source>
        <dbReference type="SAM" id="MobiDB-lite"/>
    </source>
</evidence>
<evidence type="ECO:0000313" key="7">
    <source>
        <dbReference type="Proteomes" id="UP000189733"/>
    </source>
</evidence>
<dbReference type="GO" id="GO:0006637">
    <property type="term" value="P:acyl-CoA metabolic process"/>
    <property type="evidence" value="ECO:0007669"/>
    <property type="project" value="TreeGrafter"/>
</dbReference>
<evidence type="ECO:0000313" key="6">
    <source>
        <dbReference type="EMBL" id="SKA69511.1"/>
    </source>
</evidence>
<dbReference type="EMBL" id="FUYA01000003">
    <property type="protein sequence ID" value="SKA69511.1"/>
    <property type="molecule type" value="Genomic_DNA"/>
</dbReference>
<dbReference type="PANTHER" id="PTHR11049">
    <property type="entry name" value="ACYL COENZYME A THIOESTER HYDROLASE"/>
    <property type="match status" value="1"/>
</dbReference>
<keyword evidence="7" id="KW-1185">Reference proteome</keyword>
<evidence type="ECO:0000256" key="2">
    <source>
        <dbReference type="ARBA" id="ARBA00022801"/>
    </source>
</evidence>
<dbReference type="InterPro" id="IPR003736">
    <property type="entry name" value="PAAI_dom"/>
</dbReference>
<dbReference type="AlphaFoldDB" id="A0A1T4VYD7"/>
<dbReference type="Gene3D" id="3.10.129.10">
    <property type="entry name" value="Hotdog Thioesterase"/>
    <property type="match status" value="1"/>
</dbReference>
<dbReference type="STRING" id="1121442.SAMN02745702_01146"/>
<sequence length="162" mass="18116">MKSKRVSESKITLVQQMLPQDTNPAGNVHGGVMLKLIDTAGGVCATRHVRANVVTASIDRLDFLEPVYVGDLVHVHTSVNYVGTKSMEVGVRVEAENLYTGECRHTATAYLTFVSLDETGRPQLVPQLIAETEDEKRRMQEAQERRKQRLAERKKEKAAQKN</sequence>
<dbReference type="OrthoDB" id="9809430at2"/>
<comment type="similarity">
    <text evidence="1">Belongs to the acyl coenzyme A hydrolase family.</text>
</comment>
<dbReference type="CDD" id="cd03442">
    <property type="entry name" value="BFIT_BACH"/>
    <property type="match status" value="1"/>
</dbReference>
<accession>A0A1T4VYD7</accession>
<gene>
    <name evidence="6" type="ORF">SAMN02745702_01146</name>
</gene>
<dbReference type="GO" id="GO:0005829">
    <property type="term" value="C:cytosol"/>
    <property type="evidence" value="ECO:0007669"/>
    <property type="project" value="TreeGrafter"/>
</dbReference>
<organism evidence="6 7">
    <name type="scientific">Desulfobaculum bizertense DSM 18034</name>
    <dbReference type="NCBI Taxonomy" id="1121442"/>
    <lineage>
        <taxon>Bacteria</taxon>
        <taxon>Pseudomonadati</taxon>
        <taxon>Thermodesulfobacteriota</taxon>
        <taxon>Desulfovibrionia</taxon>
        <taxon>Desulfovibrionales</taxon>
        <taxon>Desulfovibrionaceae</taxon>
        <taxon>Desulfobaculum</taxon>
    </lineage>
</organism>
<dbReference type="NCBIfam" id="TIGR00369">
    <property type="entry name" value="unchar_dom_1"/>
    <property type="match status" value="1"/>
</dbReference>
<dbReference type="Proteomes" id="UP000189733">
    <property type="component" value="Unassembled WGS sequence"/>
</dbReference>
<reference evidence="6 7" key="1">
    <citation type="submission" date="2017-02" db="EMBL/GenBank/DDBJ databases">
        <authorList>
            <person name="Peterson S.W."/>
        </authorList>
    </citation>
    <scope>NUCLEOTIDE SEQUENCE [LARGE SCALE GENOMIC DNA]</scope>
    <source>
        <strain evidence="6 7">DSM 18034</strain>
    </source>
</reference>
<dbReference type="GO" id="GO:0052816">
    <property type="term" value="F:long-chain fatty acyl-CoA hydrolase activity"/>
    <property type="evidence" value="ECO:0007669"/>
    <property type="project" value="TreeGrafter"/>
</dbReference>
<evidence type="ECO:0000259" key="5">
    <source>
        <dbReference type="PROSITE" id="PS51770"/>
    </source>
</evidence>
<dbReference type="InterPro" id="IPR006683">
    <property type="entry name" value="Thioestr_dom"/>
</dbReference>
<keyword evidence="2 3" id="KW-0378">Hydrolase</keyword>
<evidence type="ECO:0000256" key="1">
    <source>
        <dbReference type="ARBA" id="ARBA00010458"/>
    </source>
</evidence>
<dbReference type="Pfam" id="PF03061">
    <property type="entry name" value="4HBT"/>
    <property type="match status" value="1"/>
</dbReference>
<protein>
    <submittedName>
        <fullName evidence="6">Uncharacterized domain 1-containing protein</fullName>
    </submittedName>
</protein>
<proteinExistence type="inferred from homology"/>
<dbReference type="SUPFAM" id="SSF54637">
    <property type="entry name" value="Thioesterase/thiol ester dehydrase-isomerase"/>
    <property type="match status" value="1"/>
</dbReference>
<name>A0A1T4VYD7_9BACT</name>
<feature type="region of interest" description="Disordered" evidence="4">
    <location>
        <begin position="131"/>
        <end position="162"/>
    </location>
</feature>
<feature type="compositionally biased region" description="Basic and acidic residues" evidence="4">
    <location>
        <begin position="134"/>
        <end position="162"/>
    </location>
</feature>
<feature type="domain" description="HotDog ACOT-type" evidence="5">
    <location>
        <begin position="7"/>
        <end position="119"/>
    </location>
</feature>
<dbReference type="RefSeq" id="WP_078684448.1">
    <property type="nucleotide sequence ID" value="NZ_FUYA01000003.1"/>
</dbReference>
<dbReference type="InterPro" id="IPR040170">
    <property type="entry name" value="Cytosol_ACT"/>
</dbReference>